<dbReference type="Gene3D" id="1.10.287.130">
    <property type="match status" value="1"/>
</dbReference>
<keyword evidence="5 19" id="KW-0597">Phosphoprotein</keyword>
<dbReference type="GO" id="GO:0005524">
    <property type="term" value="F:ATP binding"/>
    <property type="evidence" value="ECO:0007669"/>
    <property type="project" value="UniProtKB-KW"/>
</dbReference>
<dbReference type="CDD" id="cd17546">
    <property type="entry name" value="REC_hyHK_CKI1_RcsC-like"/>
    <property type="match status" value="2"/>
</dbReference>
<evidence type="ECO:0000256" key="1">
    <source>
        <dbReference type="ARBA" id="ARBA00000085"/>
    </source>
</evidence>
<evidence type="ECO:0000256" key="17">
    <source>
        <dbReference type="ARBA" id="ARBA00070152"/>
    </source>
</evidence>
<dbReference type="EMBL" id="CP001013">
    <property type="protein sequence ID" value="ACB34767.1"/>
    <property type="molecule type" value="Genomic_DNA"/>
</dbReference>
<keyword evidence="9" id="KW-0547">Nucleotide-binding</keyword>
<dbReference type="InterPro" id="IPR008207">
    <property type="entry name" value="Sig_transdc_His_kin_Hpt_dom"/>
</dbReference>
<keyword evidence="12 21" id="KW-1133">Transmembrane helix</keyword>
<evidence type="ECO:0000256" key="14">
    <source>
        <dbReference type="ARBA" id="ARBA00023026"/>
    </source>
</evidence>
<keyword evidence="20" id="KW-0175">Coiled coil</keyword>
<dbReference type="SMART" id="SM00388">
    <property type="entry name" value="HisKA"/>
    <property type="match status" value="1"/>
</dbReference>
<dbReference type="OrthoDB" id="5519028at2"/>
<feature type="domain" description="HPt" evidence="24">
    <location>
        <begin position="841"/>
        <end position="932"/>
    </location>
</feature>
<evidence type="ECO:0000313" key="25">
    <source>
        <dbReference type="EMBL" id="ACB34767.1"/>
    </source>
</evidence>
<dbReference type="SUPFAM" id="SSF55785">
    <property type="entry name" value="PYP-like sensor domain (PAS domain)"/>
    <property type="match status" value="1"/>
</dbReference>
<dbReference type="eggNOG" id="COG2198">
    <property type="taxonomic scope" value="Bacteria"/>
</dbReference>
<feature type="domain" description="Response regulatory" evidence="23">
    <location>
        <begin position="680"/>
        <end position="796"/>
    </location>
</feature>
<evidence type="ECO:0000259" key="24">
    <source>
        <dbReference type="PROSITE" id="PS50894"/>
    </source>
</evidence>
<evidence type="ECO:0000256" key="10">
    <source>
        <dbReference type="ARBA" id="ARBA00022777"/>
    </source>
</evidence>
<feature type="transmembrane region" description="Helical" evidence="21">
    <location>
        <begin position="79"/>
        <end position="96"/>
    </location>
</feature>
<dbReference type="Gene3D" id="3.40.50.2300">
    <property type="match status" value="2"/>
</dbReference>
<protein>
    <recommendedName>
        <fullName evidence="17">Virulence sensor protein BvgS</fullName>
        <ecNumber evidence="3">2.7.13.3</ecNumber>
    </recommendedName>
</protein>
<comment type="function">
    <text evidence="16">Member of the two-component regulatory system BvgS/BvgA. Phosphorylates BvgA via a four-step phosphorelay in response to environmental signals.</text>
</comment>
<keyword evidence="7 21" id="KW-0812">Transmembrane</keyword>
<dbReference type="InterPro" id="IPR035965">
    <property type="entry name" value="PAS-like_dom_sf"/>
</dbReference>
<evidence type="ECO:0000259" key="22">
    <source>
        <dbReference type="PROSITE" id="PS50109"/>
    </source>
</evidence>
<dbReference type="InterPro" id="IPR004358">
    <property type="entry name" value="Sig_transdc_His_kin-like_C"/>
</dbReference>
<evidence type="ECO:0000256" key="15">
    <source>
        <dbReference type="ARBA" id="ARBA00023136"/>
    </source>
</evidence>
<dbReference type="Pfam" id="PF00072">
    <property type="entry name" value="Response_reg"/>
    <property type="match status" value="2"/>
</dbReference>
<dbReference type="Gene3D" id="1.20.120.160">
    <property type="entry name" value="HPT domain"/>
    <property type="match status" value="1"/>
</dbReference>
<keyword evidence="8" id="KW-0732">Signal</keyword>
<feature type="domain" description="Response regulatory" evidence="23">
    <location>
        <begin position="531"/>
        <end position="650"/>
    </location>
</feature>
<dbReference type="Pfam" id="PF00512">
    <property type="entry name" value="HisKA"/>
    <property type="match status" value="1"/>
</dbReference>
<dbReference type="GO" id="GO:0000155">
    <property type="term" value="F:phosphorelay sensor kinase activity"/>
    <property type="evidence" value="ECO:0007669"/>
    <property type="project" value="InterPro"/>
</dbReference>
<proteinExistence type="predicted"/>
<keyword evidence="6 25" id="KW-0808">Transferase</keyword>
<evidence type="ECO:0000256" key="13">
    <source>
        <dbReference type="ARBA" id="ARBA00023012"/>
    </source>
</evidence>
<feature type="modified residue" description="Phosphohistidine" evidence="18">
    <location>
        <position position="880"/>
    </location>
</feature>
<evidence type="ECO:0000256" key="12">
    <source>
        <dbReference type="ARBA" id="ARBA00022989"/>
    </source>
</evidence>
<dbReference type="GO" id="GO:0005886">
    <property type="term" value="C:plasma membrane"/>
    <property type="evidence" value="ECO:0007669"/>
    <property type="project" value="UniProtKB-SubCell"/>
</dbReference>
<keyword evidence="4" id="KW-1003">Cell membrane</keyword>
<feature type="domain" description="Histidine kinase" evidence="22">
    <location>
        <begin position="294"/>
        <end position="514"/>
    </location>
</feature>
<name>B1Y6D1_LEPCP</name>
<feature type="transmembrane region" description="Helical" evidence="21">
    <location>
        <begin position="50"/>
        <end position="67"/>
    </location>
</feature>
<dbReference type="Proteomes" id="UP000001693">
    <property type="component" value="Chromosome"/>
</dbReference>
<evidence type="ECO:0000256" key="20">
    <source>
        <dbReference type="SAM" id="Coils"/>
    </source>
</evidence>
<dbReference type="InterPro" id="IPR003594">
    <property type="entry name" value="HATPase_dom"/>
</dbReference>
<evidence type="ECO:0000256" key="6">
    <source>
        <dbReference type="ARBA" id="ARBA00022679"/>
    </source>
</evidence>
<keyword evidence="10 25" id="KW-0418">Kinase</keyword>
<dbReference type="FunFam" id="3.30.565.10:FF:000010">
    <property type="entry name" value="Sensor histidine kinase RcsC"/>
    <property type="match status" value="1"/>
</dbReference>
<dbReference type="STRING" id="395495.Lcho_2502"/>
<dbReference type="InterPro" id="IPR000014">
    <property type="entry name" value="PAS"/>
</dbReference>
<evidence type="ECO:0000256" key="8">
    <source>
        <dbReference type="ARBA" id="ARBA00022729"/>
    </source>
</evidence>
<feature type="modified residue" description="4-aspartylphosphate" evidence="19">
    <location>
        <position position="729"/>
    </location>
</feature>
<dbReference type="InterPro" id="IPR003661">
    <property type="entry name" value="HisK_dim/P_dom"/>
</dbReference>
<dbReference type="Gene3D" id="3.30.565.10">
    <property type="entry name" value="Histidine kinase-like ATPase, C-terminal domain"/>
    <property type="match status" value="1"/>
</dbReference>
<dbReference type="SMART" id="SM00387">
    <property type="entry name" value="HATPase_c"/>
    <property type="match status" value="1"/>
</dbReference>
<dbReference type="PROSITE" id="PS50894">
    <property type="entry name" value="HPT"/>
    <property type="match status" value="1"/>
</dbReference>
<dbReference type="EC" id="2.7.13.3" evidence="3"/>
<evidence type="ECO:0000256" key="19">
    <source>
        <dbReference type="PROSITE-ProRule" id="PRU00169"/>
    </source>
</evidence>
<dbReference type="InterPro" id="IPR025201">
    <property type="entry name" value="KdpD_TM"/>
</dbReference>
<organism evidence="25 26">
    <name type="scientific">Leptothrix cholodnii (strain ATCC 51168 / LMG 8142 / SP-6)</name>
    <name type="common">Leptothrix discophora (strain SP-6)</name>
    <dbReference type="NCBI Taxonomy" id="395495"/>
    <lineage>
        <taxon>Bacteria</taxon>
        <taxon>Pseudomonadati</taxon>
        <taxon>Pseudomonadota</taxon>
        <taxon>Betaproteobacteria</taxon>
        <taxon>Burkholderiales</taxon>
        <taxon>Sphaerotilaceae</taxon>
        <taxon>Leptothrix</taxon>
    </lineage>
</organism>
<dbReference type="RefSeq" id="WP_012347523.1">
    <property type="nucleotide sequence ID" value="NC_010524.1"/>
</dbReference>
<evidence type="ECO:0000256" key="21">
    <source>
        <dbReference type="SAM" id="Phobius"/>
    </source>
</evidence>
<evidence type="ECO:0000256" key="3">
    <source>
        <dbReference type="ARBA" id="ARBA00012438"/>
    </source>
</evidence>
<dbReference type="InterPro" id="IPR036097">
    <property type="entry name" value="HisK_dim/P_sf"/>
</dbReference>
<dbReference type="PROSITE" id="PS50110">
    <property type="entry name" value="RESPONSE_REGULATORY"/>
    <property type="match status" value="2"/>
</dbReference>
<dbReference type="CDD" id="cd16922">
    <property type="entry name" value="HATPase_EvgS-ArcB-TorS-like"/>
    <property type="match status" value="1"/>
</dbReference>
<evidence type="ECO:0000256" key="18">
    <source>
        <dbReference type="PROSITE-ProRule" id="PRU00110"/>
    </source>
</evidence>
<dbReference type="HOGENOM" id="CLU_000445_114_15_4"/>
<dbReference type="PANTHER" id="PTHR45339">
    <property type="entry name" value="HYBRID SIGNAL TRANSDUCTION HISTIDINE KINASE J"/>
    <property type="match status" value="1"/>
</dbReference>
<dbReference type="eggNOG" id="COG3706">
    <property type="taxonomic scope" value="Bacteria"/>
</dbReference>
<sequence length="957" mass="103449">MTIDKRRFAAPLTPLVALAIQWSFWPWLQPFAWFLFYPAIFFAARLGGRIGAWLATALSVVLVWTVFIGPSPGVGNPSAVFSTIVFALMGILFGEAQEQLMRALRKDRQALDGSQAELQRHRDHLQELVDARTAELEKAMQARGDAEAFVRAIADNLPARVSFWDVDLRCRFVNQRFCHDEGRPREALIGASLIDVFGAGRIGEVEARLRMAMQGQAQHFERIVPGLDGTTRTLWVHHIPVIRDGRLRGVVAMGTDISEIKRDEIRLRQLNTELAQARDHAEAANRAKSTFLANMSHEIRTPMNAIIGLTQLLRRTHRDPAGAEQLAKVADAADHLLQIINDVLDLSKIESGKVELESIDIDLDELLSRTLSLVSSRAHEKGLELVLDTDHLPRTLRGDPTRLSQALLNLLTNAIKFTDHGSVILRGQKLQDGADGVHVRFSVQDTGIGVEADQVEALFLAFEQGDSSTTRRHGGTGLGLAITRHLAQLMGGESGADSVAGQGSTFWFTARLAHARTLQPPRRPTALHGLRVLLADDLEPAREAMAEMMRSIGLRVDAVASGEQALAALQDVSPDPYRLVLLDWCMPGLDGIETARRMAQLALPQRPPVVLVSAQDDDTLPALARTVGIGTVLLKPLTASSLHDAVIGLLQIDAPRAAATPPQALQQLERQLRQRHGGAPVLLAEDNPINQEVASSLLQLAGLQVDVADDGAQALAMAETTDYRAILMDMQMPVMDGLQATRAIRALPRAAGLPIIAMTANAFGEDRAACLAAGMNDHIAKPVNAQVLYATLLRWLDAHPPPLETPMTPEKPADRDATPGSGFAAIEGLNIQTGLRQMGGRMSTYVRIIRRFTELYGRGIAGLNQALLDGDGAAARNAVHAFKGASGTIGATSLAEQASALEHDILARRPTSELVEAVEHLQQDLARMVEALDQALPAESEAVAAHGAAARPAGGAA</sequence>
<dbReference type="InterPro" id="IPR001789">
    <property type="entry name" value="Sig_transdc_resp-reg_receiver"/>
</dbReference>
<evidence type="ECO:0000256" key="9">
    <source>
        <dbReference type="ARBA" id="ARBA00022741"/>
    </source>
</evidence>
<dbReference type="FunFam" id="1.10.287.130:FF:000004">
    <property type="entry name" value="Ethylene receptor 1"/>
    <property type="match status" value="1"/>
</dbReference>
<evidence type="ECO:0000256" key="4">
    <source>
        <dbReference type="ARBA" id="ARBA00022475"/>
    </source>
</evidence>
<evidence type="ECO:0000256" key="5">
    <source>
        <dbReference type="ARBA" id="ARBA00022553"/>
    </source>
</evidence>
<dbReference type="Pfam" id="PF08448">
    <property type="entry name" value="PAS_4"/>
    <property type="match status" value="1"/>
</dbReference>
<dbReference type="SUPFAM" id="SSF55874">
    <property type="entry name" value="ATPase domain of HSP90 chaperone/DNA topoisomerase II/histidine kinase"/>
    <property type="match status" value="1"/>
</dbReference>
<dbReference type="NCBIfam" id="TIGR00229">
    <property type="entry name" value="sensory_box"/>
    <property type="match status" value="1"/>
</dbReference>
<evidence type="ECO:0000259" key="23">
    <source>
        <dbReference type="PROSITE" id="PS50110"/>
    </source>
</evidence>
<evidence type="ECO:0000256" key="2">
    <source>
        <dbReference type="ARBA" id="ARBA00004651"/>
    </source>
</evidence>
<dbReference type="InterPro" id="IPR011006">
    <property type="entry name" value="CheY-like_superfamily"/>
</dbReference>
<keyword evidence="14" id="KW-0843">Virulence</keyword>
<keyword evidence="13" id="KW-0902">Two-component regulatory system</keyword>
<gene>
    <name evidence="25" type="ordered locus">Lcho_2502</name>
</gene>
<feature type="modified residue" description="4-aspartylphosphate" evidence="19">
    <location>
        <position position="583"/>
    </location>
</feature>
<accession>B1Y6D1</accession>
<dbReference type="PANTHER" id="PTHR45339:SF1">
    <property type="entry name" value="HYBRID SIGNAL TRANSDUCTION HISTIDINE KINASE J"/>
    <property type="match status" value="1"/>
</dbReference>
<dbReference type="SMART" id="SM00091">
    <property type="entry name" value="PAS"/>
    <property type="match status" value="1"/>
</dbReference>
<comment type="subcellular location">
    <subcellularLocation>
        <location evidence="2">Cell membrane</location>
        <topology evidence="2">Multi-pass membrane protein</topology>
    </subcellularLocation>
</comment>
<dbReference type="InterPro" id="IPR013656">
    <property type="entry name" value="PAS_4"/>
</dbReference>
<dbReference type="eggNOG" id="COG0784">
    <property type="taxonomic scope" value="Bacteria"/>
</dbReference>
<evidence type="ECO:0000313" key="26">
    <source>
        <dbReference type="Proteomes" id="UP000001693"/>
    </source>
</evidence>
<keyword evidence="15 21" id="KW-0472">Membrane</keyword>
<dbReference type="Pfam" id="PF01627">
    <property type="entry name" value="Hpt"/>
    <property type="match status" value="1"/>
</dbReference>
<dbReference type="Gene3D" id="3.30.450.20">
    <property type="entry name" value="PAS domain"/>
    <property type="match status" value="1"/>
</dbReference>
<dbReference type="CDD" id="cd00130">
    <property type="entry name" value="PAS"/>
    <property type="match status" value="1"/>
</dbReference>
<evidence type="ECO:0000256" key="11">
    <source>
        <dbReference type="ARBA" id="ARBA00022840"/>
    </source>
</evidence>
<keyword evidence="11" id="KW-0067">ATP-binding</keyword>
<dbReference type="SUPFAM" id="SSF52172">
    <property type="entry name" value="CheY-like"/>
    <property type="match status" value="2"/>
</dbReference>
<dbReference type="InterPro" id="IPR036641">
    <property type="entry name" value="HPT_dom_sf"/>
</dbReference>
<dbReference type="InterPro" id="IPR005467">
    <property type="entry name" value="His_kinase_dom"/>
</dbReference>
<dbReference type="Pfam" id="PF02518">
    <property type="entry name" value="HATPase_c"/>
    <property type="match status" value="1"/>
</dbReference>
<dbReference type="PRINTS" id="PR00344">
    <property type="entry name" value="BCTRLSENSOR"/>
</dbReference>
<dbReference type="SMART" id="SM00448">
    <property type="entry name" value="REC"/>
    <property type="match status" value="2"/>
</dbReference>
<dbReference type="SUPFAM" id="SSF47384">
    <property type="entry name" value="Homodimeric domain of signal transducing histidine kinase"/>
    <property type="match status" value="1"/>
</dbReference>
<dbReference type="InterPro" id="IPR036890">
    <property type="entry name" value="HATPase_C_sf"/>
</dbReference>
<evidence type="ECO:0000256" key="16">
    <source>
        <dbReference type="ARBA" id="ARBA00058004"/>
    </source>
</evidence>
<dbReference type="PROSITE" id="PS50109">
    <property type="entry name" value="HIS_KIN"/>
    <property type="match status" value="1"/>
</dbReference>
<comment type="catalytic activity">
    <reaction evidence="1">
        <text>ATP + protein L-histidine = ADP + protein N-phospho-L-histidine.</text>
        <dbReference type="EC" id="2.7.13.3"/>
    </reaction>
</comment>
<dbReference type="AlphaFoldDB" id="B1Y6D1"/>
<feature type="coiled-coil region" evidence="20">
    <location>
        <begin position="260"/>
        <end position="287"/>
    </location>
</feature>
<dbReference type="Pfam" id="PF13493">
    <property type="entry name" value="DUF4118"/>
    <property type="match status" value="1"/>
</dbReference>
<reference evidence="25 26" key="1">
    <citation type="submission" date="2008-03" db="EMBL/GenBank/DDBJ databases">
        <title>Complete sequence of Leptothrix cholodnii SP-6.</title>
        <authorList>
            <consortium name="US DOE Joint Genome Institute"/>
            <person name="Copeland A."/>
            <person name="Lucas S."/>
            <person name="Lapidus A."/>
            <person name="Glavina del Rio T."/>
            <person name="Dalin E."/>
            <person name="Tice H."/>
            <person name="Bruce D."/>
            <person name="Goodwin L."/>
            <person name="Pitluck S."/>
            <person name="Chertkov O."/>
            <person name="Brettin T."/>
            <person name="Detter J.C."/>
            <person name="Han C."/>
            <person name="Kuske C.R."/>
            <person name="Schmutz J."/>
            <person name="Larimer F."/>
            <person name="Land M."/>
            <person name="Hauser L."/>
            <person name="Kyrpides N."/>
            <person name="Lykidis A."/>
            <person name="Emerson D."/>
            <person name="Richardson P."/>
        </authorList>
    </citation>
    <scope>NUCLEOTIDE SEQUENCE [LARGE SCALE GENOMIC DNA]</scope>
    <source>
        <strain evidence="26">ATCC 51168 / LMG 8142 / SP-6</strain>
    </source>
</reference>
<feature type="transmembrane region" description="Helical" evidence="21">
    <location>
        <begin position="24"/>
        <end position="43"/>
    </location>
</feature>
<dbReference type="CDD" id="cd00082">
    <property type="entry name" value="HisKA"/>
    <property type="match status" value="1"/>
</dbReference>
<keyword evidence="26" id="KW-1185">Reference proteome</keyword>
<dbReference type="eggNOG" id="COG2205">
    <property type="taxonomic scope" value="Bacteria"/>
</dbReference>
<evidence type="ECO:0000256" key="7">
    <source>
        <dbReference type="ARBA" id="ARBA00022692"/>
    </source>
</evidence>
<dbReference type="KEGG" id="lch:Lcho_2502"/>
<dbReference type="SUPFAM" id="SSF47226">
    <property type="entry name" value="Histidine-containing phosphotransfer domain, HPT domain"/>
    <property type="match status" value="1"/>
</dbReference>